<evidence type="ECO:0000256" key="9">
    <source>
        <dbReference type="ARBA" id="ARBA00023098"/>
    </source>
</evidence>
<reference evidence="13 14" key="1">
    <citation type="submission" date="2018-10" db="EMBL/GenBank/DDBJ databases">
        <title>Comparative analysis of microorganisms from saline springs in Andes Mountain Range, Colombia.</title>
        <authorList>
            <person name="Rubin E."/>
        </authorList>
    </citation>
    <scope>NUCLEOTIDE SEQUENCE [LARGE SCALE GENOMIC DNA]</scope>
    <source>
        <strain evidence="13 14">USBA 36</strain>
    </source>
</reference>
<evidence type="ECO:0000256" key="11">
    <source>
        <dbReference type="SAM" id="Phobius"/>
    </source>
</evidence>
<keyword evidence="5" id="KW-0441">Lipid A biosynthesis</keyword>
<organism evidence="13 14">
    <name type="scientific">Oceanibaculum indicum</name>
    <dbReference type="NCBI Taxonomy" id="526216"/>
    <lineage>
        <taxon>Bacteria</taxon>
        <taxon>Pseudomonadati</taxon>
        <taxon>Pseudomonadota</taxon>
        <taxon>Alphaproteobacteria</taxon>
        <taxon>Rhodospirillales</taxon>
        <taxon>Oceanibaculaceae</taxon>
        <taxon>Oceanibaculum</taxon>
    </lineage>
</organism>
<proteinExistence type="predicted"/>
<gene>
    <name evidence="13" type="ORF">BCL74_0349</name>
</gene>
<dbReference type="AlphaFoldDB" id="A0A420WNG8"/>
<comment type="subcellular location">
    <subcellularLocation>
        <location evidence="1">Cell membrane</location>
        <topology evidence="1">Multi-pass membrane protein</topology>
    </subcellularLocation>
</comment>
<feature type="transmembrane region" description="Helical" evidence="11">
    <location>
        <begin position="65"/>
        <end position="85"/>
    </location>
</feature>
<protein>
    <submittedName>
        <fullName evidence="13">EamA-like transporter family protein</fullName>
    </submittedName>
</protein>
<evidence type="ECO:0000256" key="5">
    <source>
        <dbReference type="ARBA" id="ARBA00022556"/>
    </source>
</evidence>
<dbReference type="GO" id="GO:0022857">
    <property type="term" value="F:transmembrane transporter activity"/>
    <property type="evidence" value="ECO:0007669"/>
    <property type="project" value="InterPro"/>
</dbReference>
<sequence length="111" mass="11508">MTLSIAALAVGILIGVAGQMLLKAGASGDTLLKQFLSPQSILGLGLYFAAAVCYMYALRKLPVSVAFPSVSLSYVIVALLAYWTMGESLGPLKLAGIAMIVGGVFLITRQA</sequence>
<dbReference type="InterPro" id="IPR000620">
    <property type="entry name" value="EamA_dom"/>
</dbReference>
<dbReference type="RefSeq" id="WP_008942670.1">
    <property type="nucleotide sequence ID" value="NZ_RBIG01000001.1"/>
</dbReference>
<comment type="caution">
    <text evidence="13">The sequence shown here is derived from an EMBL/GenBank/DDBJ whole genome shotgun (WGS) entry which is preliminary data.</text>
</comment>
<name>A0A420WNG8_9PROT</name>
<dbReference type="Pfam" id="PF00892">
    <property type="entry name" value="EamA"/>
    <property type="match status" value="1"/>
</dbReference>
<evidence type="ECO:0000313" key="14">
    <source>
        <dbReference type="Proteomes" id="UP000277424"/>
    </source>
</evidence>
<dbReference type="GO" id="GO:0009245">
    <property type="term" value="P:lipid A biosynthetic process"/>
    <property type="evidence" value="ECO:0007669"/>
    <property type="project" value="UniProtKB-KW"/>
</dbReference>
<dbReference type="PANTHER" id="PTHR30561">
    <property type="entry name" value="SMR FAMILY PROTON-DEPENDENT DRUG EFFLUX TRANSPORTER SUGE"/>
    <property type="match status" value="1"/>
</dbReference>
<keyword evidence="2" id="KW-1003">Cell membrane</keyword>
<dbReference type="Gene3D" id="1.10.3730.20">
    <property type="match status" value="1"/>
</dbReference>
<feature type="domain" description="EamA" evidence="12">
    <location>
        <begin position="7"/>
        <end position="108"/>
    </location>
</feature>
<dbReference type="GO" id="GO:0005886">
    <property type="term" value="C:plasma membrane"/>
    <property type="evidence" value="ECO:0007669"/>
    <property type="project" value="UniProtKB-SubCell"/>
</dbReference>
<keyword evidence="3" id="KW-0444">Lipid biosynthesis</keyword>
<evidence type="ECO:0000256" key="1">
    <source>
        <dbReference type="ARBA" id="ARBA00004651"/>
    </source>
</evidence>
<keyword evidence="10 11" id="KW-0472">Membrane</keyword>
<evidence type="ECO:0000256" key="10">
    <source>
        <dbReference type="ARBA" id="ARBA00023136"/>
    </source>
</evidence>
<keyword evidence="9" id="KW-0443">Lipid metabolism</keyword>
<keyword evidence="7" id="KW-0448">Lipopolysaccharide biosynthesis</keyword>
<dbReference type="SUPFAM" id="SSF103481">
    <property type="entry name" value="Multidrug resistance efflux transporter EmrE"/>
    <property type="match status" value="1"/>
</dbReference>
<dbReference type="Proteomes" id="UP000277424">
    <property type="component" value="Unassembled WGS sequence"/>
</dbReference>
<evidence type="ECO:0000256" key="7">
    <source>
        <dbReference type="ARBA" id="ARBA00022985"/>
    </source>
</evidence>
<dbReference type="EMBL" id="RBIG01000001">
    <property type="protein sequence ID" value="RKQ72581.1"/>
    <property type="molecule type" value="Genomic_DNA"/>
</dbReference>
<evidence type="ECO:0000256" key="8">
    <source>
        <dbReference type="ARBA" id="ARBA00022989"/>
    </source>
</evidence>
<dbReference type="InterPro" id="IPR037185">
    <property type="entry name" value="EmrE-like"/>
</dbReference>
<accession>A0A420WNG8</accession>
<feature type="transmembrane region" description="Helical" evidence="11">
    <location>
        <begin position="91"/>
        <end position="108"/>
    </location>
</feature>
<keyword evidence="6 11" id="KW-0812">Transmembrane</keyword>
<keyword evidence="8 11" id="KW-1133">Transmembrane helix</keyword>
<dbReference type="InterPro" id="IPR000390">
    <property type="entry name" value="Small_drug/metabolite_transptr"/>
</dbReference>
<feature type="transmembrane region" description="Helical" evidence="11">
    <location>
        <begin position="38"/>
        <end position="58"/>
    </location>
</feature>
<dbReference type="PANTHER" id="PTHR30561:SF9">
    <property type="entry name" value="4-AMINO-4-DEOXY-L-ARABINOSE-PHOSPHOUNDECAPRENOL FLIPPASE SUBUNIT ARNF-RELATED"/>
    <property type="match status" value="1"/>
</dbReference>
<evidence type="ECO:0000313" key="13">
    <source>
        <dbReference type="EMBL" id="RKQ72581.1"/>
    </source>
</evidence>
<evidence type="ECO:0000256" key="6">
    <source>
        <dbReference type="ARBA" id="ARBA00022692"/>
    </source>
</evidence>
<keyword evidence="4" id="KW-0997">Cell inner membrane</keyword>
<evidence type="ECO:0000259" key="12">
    <source>
        <dbReference type="Pfam" id="PF00892"/>
    </source>
</evidence>
<evidence type="ECO:0000256" key="3">
    <source>
        <dbReference type="ARBA" id="ARBA00022516"/>
    </source>
</evidence>
<evidence type="ECO:0000256" key="2">
    <source>
        <dbReference type="ARBA" id="ARBA00022475"/>
    </source>
</evidence>
<dbReference type="OrthoDB" id="583124at2"/>
<dbReference type="GO" id="GO:0009103">
    <property type="term" value="P:lipopolysaccharide biosynthetic process"/>
    <property type="evidence" value="ECO:0007669"/>
    <property type="project" value="UniProtKB-KW"/>
</dbReference>
<evidence type="ECO:0000256" key="4">
    <source>
        <dbReference type="ARBA" id="ARBA00022519"/>
    </source>
</evidence>